<dbReference type="Gene3D" id="2.60.200.20">
    <property type="match status" value="1"/>
</dbReference>
<dbReference type="PROSITE" id="PS50883">
    <property type="entry name" value="EAL"/>
    <property type="match status" value="1"/>
</dbReference>
<keyword evidence="4" id="KW-1185">Reference proteome</keyword>
<reference evidence="3 4" key="1">
    <citation type="submission" date="2019-02" db="EMBL/GenBank/DDBJ databases">
        <title>Deep-cultivation of Planctomycetes and their phenomic and genomic characterization uncovers novel biology.</title>
        <authorList>
            <person name="Wiegand S."/>
            <person name="Jogler M."/>
            <person name="Boedeker C."/>
            <person name="Pinto D."/>
            <person name="Vollmers J."/>
            <person name="Rivas-Marin E."/>
            <person name="Kohn T."/>
            <person name="Peeters S.H."/>
            <person name="Heuer A."/>
            <person name="Rast P."/>
            <person name="Oberbeckmann S."/>
            <person name="Bunk B."/>
            <person name="Jeske O."/>
            <person name="Meyerdierks A."/>
            <person name="Storesund J.E."/>
            <person name="Kallscheuer N."/>
            <person name="Luecker S."/>
            <person name="Lage O.M."/>
            <person name="Pohl T."/>
            <person name="Merkel B.J."/>
            <person name="Hornburger P."/>
            <person name="Mueller R.-W."/>
            <person name="Bruemmer F."/>
            <person name="Labrenz M."/>
            <person name="Spormann A.M."/>
            <person name="Op Den Camp H."/>
            <person name="Overmann J."/>
            <person name="Amann R."/>
            <person name="Jetten M.S.M."/>
            <person name="Mascher T."/>
            <person name="Medema M.H."/>
            <person name="Devos D.P."/>
            <person name="Kaster A.-K."/>
            <person name="Ovreas L."/>
            <person name="Rohde M."/>
            <person name="Galperin M.Y."/>
            <person name="Jogler C."/>
        </authorList>
    </citation>
    <scope>NUCLEOTIDE SEQUENCE [LARGE SCALE GENOMIC DNA]</scope>
    <source>
        <strain evidence="3 4">KOR34</strain>
    </source>
</reference>
<keyword evidence="3" id="KW-0378">Hydrolase</keyword>
<dbReference type="Gene3D" id="3.20.20.450">
    <property type="entry name" value="EAL domain"/>
    <property type="match status" value="1"/>
</dbReference>
<sequence length="369" mass="40157">MTETPQQTECPSWKLSGQFENDGPVRHVLVDRSPFVVGRRHDVAMTVTDSSVSGCHAELIVRDDNLFVHDLGSTNGTFVNGVRVHDSTQLNPGDLVQFAQVVLRVGVDRPATQCQTLHNDSSDCALALIQFDKLMAERAVTPHYQPIVTMQGEVFAYEVLARSQLFGLSDPKTMFSAAAVLNLEAELSRILRDEGVSGGLPLPGAHLLFVNTHPSELEDVGVLELSLREAREIAPHRPMVLEIHEATATNAEVMRQVRDVLGELCIGLAYDDFGAGQARLVEMADVPPDYLKFDISLVRGIGDAPPERQNMVARLVQMTLELGVIPLAEGVETQADHDACAQLGFACAQGFLYGRPAPVHKIARPAAVD</sequence>
<dbReference type="PANTHER" id="PTHR33121:SF76">
    <property type="entry name" value="SIGNALING PROTEIN"/>
    <property type="match status" value="1"/>
</dbReference>
<evidence type="ECO:0000259" key="1">
    <source>
        <dbReference type="PROSITE" id="PS50006"/>
    </source>
</evidence>
<dbReference type="InterPro" id="IPR008984">
    <property type="entry name" value="SMAD_FHA_dom_sf"/>
</dbReference>
<dbReference type="RefSeq" id="WP_146562212.1">
    <property type="nucleotide sequence ID" value="NZ_SIHJ01000001.1"/>
</dbReference>
<proteinExistence type="predicted"/>
<dbReference type="Proteomes" id="UP000316714">
    <property type="component" value="Unassembled WGS sequence"/>
</dbReference>
<dbReference type="InterPro" id="IPR035919">
    <property type="entry name" value="EAL_sf"/>
</dbReference>
<evidence type="ECO:0000259" key="2">
    <source>
        <dbReference type="PROSITE" id="PS50883"/>
    </source>
</evidence>
<comment type="caution">
    <text evidence="3">The sequence shown here is derived from an EMBL/GenBank/DDBJ whole genome shotgun (WGS) entry which is preliminary data.</text>
</comment>
<dbReference type="SUPFAM" id="SSF49879">
    <property type="entry name" value="SMAD/FHA domain"/>
    <property type="match status" value="1"/>
</dbReference>
<feature type="domain" description="EAL" evidence="2">
    <location>
        <begin position="124"/>
        <end position="369"/>
    </location>
</feature>
<evidence type="ECO:0000313" key="3">
    <source>
        <dbReference type="EMBL" id="TWT35803.1"/>
    </source>
</evidence>
<gene>
    <name evidence="3" type="primary">gmr_1</name>
    <name evidence="3" type="ORF">KOR34_06970</name>
</gene>
<dbReference type="SUPFAM" id="SSF141868">
    <property type="entry name" value="EAL domain-like"/>
    <property type="match status" value="1"/>
</dbReference>
<name>A0A5C5VCU2_9BACT</name>
<dbReference type="InterPro" id="IPR000253">
    <property type="entry name" value="FHA_dom"/>
</dbReference>
<dbReference type="EC" id="3.1.4.52" evidence="3"/>
<dbReference type="Pfam" id="PF00498">
    <property type="entry name" value="FHA"/>
    <property type="match status" value="1"/>
</dbReference>
<dbReference type="PROSITE" id="PS50006">
    <property type="entry name" value="FHA_DOMAIN"/>
    <property type="match status" value="1"/>
</dbReference>
<evidence type="ECO:0000313" key="4">
    <source>
        <dbReference type="Proteomes" id="UP000316714"/>
    </source>
</evidence>
<dbReference type="OrthoDB" id="9813903at2"/>
<dbReference type="InterPro" id="IPR050706">
    <property type="entry name" value="Cyclic-di-GMP_PDE-like"/>
</dbReference>
<dbReference type="CDD" id="cd01948">
    <property type="entry name" value="EAL"/>
    <property type="match status" value="1"/>
</dbReference>
<dbReference type="AlphaFoldDB" id="A0A5C5VCU2"/>
<protein>
    <submittedName>
        <fullName evidence="3">Cyclic di-GMP phosphodiesterase Gmr</fullName>
        <ecNumber evidence="3">3.1.4.52</ecNumber>
    </submittedName>
</protein>
<dbReference type="PANTHER" id="PTHR33121">
    <property type="entry name" value="CYCLIC DI-GMP PHOSPHODIESTERASE PDEF"/>
    <property type="match status" value="1"/>
</dbReference>
<dbReference type="SMART" id="SM00052">
    <property type="entry name" value="EAL"/>
    <property type="match status" value="1"/>
</dbReference>
<dbReference type="CDD" id="cd00060">
    <property type="entry name" value="FHA"/>
    <property type="match status" value="1"/>
</dbReference>
<organism evidence="3 4">
    <name type="scientific">Posidoniimonas corsicana</name>
    <dbReference type="NCBI Taxonomy" id="1938618"/>
    <lineage>
        <taxon>Bacteria</taxon>
        <taxon>Pseudomonadati</taxon>
        <taxon>Planctomycetota</taxon>
        <taxon>Planctomycetia</taxon>
        <taxon>Pirellulales</taxon>
        <taxon>Lacipirellulaceae</taxon>
        <taxon>Posidoniimonas</taxon>
    </lineage>
</organism>
<accession>A0A5C5VCU2</accession>
<dbReference type="InterPro" id="IPR001633">
    <property type="entry name" value="EAL_dom"/>
</dbReference>
<dbReference type="GO" id="GO:0071111">
    <property type="term" value="F:cyclic-guanylate-specific phosphodiesterase activity"/>
    <property type="evidence" value="ECO:0007669"/>
    <property type="project" value="UniProtKB-EC"/>
</dbReference>
<dbReference type="EMBL" id="SIHJ01000001">
    <property type="protein sequence ID" value="TWT35803.1"/>
    <property type="molecule type" value="Genomic_DNA"/>
</dbReference>
<dbReference type="SMART" id="SM00240">
    <property type="entry name" value="FHA"/>
    <property type="match status" value="1"/>
</dbReference>
<feature type="domain" description="FHA" evidence="1">
    <location>
        <begin position="35"/>
        <end position="84"/>
    </location>
</feature>
<dbReference type="Pfam" id="PF00563">
    <property type="entry name" value="EAL"/>
    <property type="match status" value="1"/>
</dbReference>